<feature type="compositionally biased region" description="Basic and acidic residues" evidence="2">
    <location>
        <begin position="53"/>
        <end position="70"/>
    </location>
</feature>
<dbReference type="InterPro" id="IPR019734">
    <property type="entry name" value="TPR_rpt"/>
</dbReference>
<dbReference type="SMART" id="SM00028">
    <property type="entry name" value="TPR"/>
    <property type="match status" value="9"/>
</dbReference>
<name>A0A1B2J7S4_PICPA</name>
<dbReference type="Pfam" id="PF13181">
    <property type="entry name" value="TPR_8"/>
    <property type="match status" value="1"/>
</dbReference>
<proteinExistence type="predicted"/>
<dbReference type="OrthoDB" id="9991317at2759"/>
<feature type="compositionally biased region" description="Acidic residues" evidence="2">
    <location>
        <begin position="34"/>
        <end position="52"/>
    </location>
</feature>
<dbReference type="Pfam" id="PF14559">
    <property type="entry name" value="TPR_19"/>
    <property type="match status" value="2"/>
</dbReference>
<dbReference type="SUPFAM" id="SSF48452">
    <property type="entry name" value="TPR-like"/>
    <property type="match status" value="3"/>
</dbReference>
<keyword evidence="1" id="KW-0802">TPR repeat</keyword>
<dbReference type="InterPro" id="IPR039340">
    <property type="entry name" value="Tfc4/TFIIIC-102/Sfc4"/>
</dbReference>
<sequence length="1009" mass="116719">MAKTKTKTIDKDHNLDDDDDDLFEGIDQLKESLEADDLDDEDYEEMSQDPDSDDKGQMGEVLEGHTENFQRGDYLSSSRPISANPAIELGFSDDEELDPDLIDDDADFREALREASNFKPKRKTGGMAAMKRRMRKDRELDPEVRMLLSQANEAFVRGDLQVAQETYGEVIKKDSKSFSAYKTLGEIYKIQGLLNKCVTLWIIAAHLHSWDSEFWSMVAELSYQLGHTSQAIYCYSRGISASDHKDLKAIFDRAVIYREVGQYGRASESFQKLFHIMPTNSTILKELALVYLKQKRISDAIALYKKVFEENKDYRQLIEEDPTSFERLQVPQFGWSELNILSELCSKQGAWRMGISDIKTIARWIQHRESETFWQDQKDDSEFDDRRRSIEAFKALPEVEKQKSHSLPIDIRIQLGFFRLRLKENEEALIHFGYLMDSAIENTADLYLEVGTSLEKIGLFHEALRFLSPLSELESYHNVELIMVIARCLVETEDYTQAKAAYLSLAQNDPDNIDVLLSLAEVCFHLGENEEANQLFVQIESKKEQLALEDFDNEADENMIDVGSIGGPAEPVIDQALILESSRKKGKKRDVYTKDEIADMEQSALARVAHTYSRLKRLGDEPKEKGNFVMKAWLEIAADLIEMFLLSNIFISREKVKRFLALMNRKRTQMLKVGQKITRMKYVREETELARLPETKKLRNTASQLEEFRGLKISEWKDLFFRYCLALASYDDSEEVLMLVEVVKGIEVFTNTKQKTTLVNLLQLSVALQMDDNQLINSTIRNLLVAYQFNSEVFRIFMSFNKSSNDAINVYSDSINSKFFLRQLKAHDSLRLGKKIVGMANLVNQEVDSTRINPYLYHIYSTLLFSKRSYTSSLGYEIKVYREFREDPLICLIIGVSYLNRSIQRVIPNRHFEVLQAFTYFLEYQEVREKKDDSNEVKMETVYNIGRAFHFLGLTTMAIPYYEEVLAMEPVEPDYNLKMEAGYNLANIYNMDGNFQAARRVMEEHLVIN</sequence>
<organism evidence="3 4">
    <name type="scientific">Komagataella pastoris</name>
    <name type="common">Yeast</name>
    <name type="synonym">Pichia pastoris</name>
    <dbReference type="NCBI Taxonomy" id="4922"/>
    <lineage>
        <taxon>Eukaryota</taxon>
        <taxon>Fungi</taxon>
        <taxon>Dikarya</taxon>
        <taxon>Ascomycota</taxon>
        <taxon>Saccharomycotina</taxon>
        <taxon>Pichiomycetes</taxon>
        <taxon>Pichiales</taxon>
        <taxon>Pichiaceae</taxon>
        <taxon>Komagataella</taxon>
    </lineage>
</organism>
<evidence type="ECO:0000256" key="1">
    <source>
        <dbReference type="PROSITE-ProRule" id="PRU00339"/>
    </source>
</evidence>
<dbReference type="InterPro" id="IPR011990">
    <property type="entry name" value="TPR-like_helical_dom_sf"/>
</dbReference>
<dbReference type="PANTHER" id="PTHR23082">
    <property type="entry name" value="TRANSCRIPTION INITIATION FACTOR IIIC TFIIIC , POLYPEPTIDE 3-RELATED"/>
    <property type="match status" value="1"/>
</dbReference>
<reference evidence="3 4" key="1">
    <citation type="submission" date="2016-02" db="EMBL/GenBank/DDBJ databases">
        <title>Comparative genomic and transcriptomic foundation for Pichia pastoris.</title>
        <authorList>
            <person name="Love K.R."/>
            <person name="Shah K.A."/>
            <person name="Whittaker C.A."/>
            <person name="Wu J."/>
            <person name="Bartlett M.C."/>
            <person name="Ma D."/>
            <person name="Leeson R.L."/>
            <person name="Priest M."/>
            <person name="Young S.K."/>
            <person name="Love J.C."/>
        </authorList>
    </citation>
    <scope>NUCLEOTIDE SEQUENCE [LARGE SCALE GENOMIC DNA]</scope>
    <source>
        <strain evidence="3 4">ATCC 28485</strain>
    </source>
</reference>
<protein>
    <submittedName>
        <fullName evidence="3">BA75_01166T0</fullName>
    </submittedName>
</protein>
<evidence type="ECO:0000313" key="4">
    <source>
        <dbReference type="Proteomes" id="UP000094565"/>
    </source>
</evidence>
<dbReference type="EMBL" id="CP014584">
    <property type="protein sequence ID" value="ANZ74073.1"/>
    <property type="molecule type" value="Genomic_DNA"/>
</dbReference>
<dbReference type="PROSITE" id="PS50005">
    <property type="entry name" value="TPR"/>
    <property type="match status" value="3"/>
</dbReference>
<dbReference type="GO" id="GO:0000127">
    <property type="term" value="C:transcription factor TFIIIC complex"/>
    <property type="evidence" value="ECO:0007669"/>
    <property type="project" value="TreeGrafter"/>
</dbReference>
<evidence type="ECO:0000313" key="3">
    <source>
        <dbReference type="EMBL" id="ANZ74073.1"/>
    </source>
</evidence>
<dbReference type="PANTHER" id="PTHR23082:SF0">
    <property type="entry name" value="GENERAL TRANSCRIPTION FACTOR 3C POLYPEPTIDE 3"/>
    <property type="match status" value="1"/>
</dbReference>
<feature type="repeat" description="TPR" evidence="1">
    <location>
        <begin position="247"/>
        <end position="280"/>
    </location>
</feature>
<dbReference type="Gene3D" id="1.25.40.10">
    <property type="entry name" value="Tetratricopeptide repeat domain"/>
    <property type="match status" value="3"/>
</dbReference>
<feature type="region of interest" description="Disordered" evidence="2">
    <location>
        <begin position="1"/>
        <end position="81"/>
    </location>
</feature>
<feature type="compositionally biased region" description="Acidic residues" evidence="2">
    <location>
        <begin position="15"/>
        <end position="24"/>
    </location>
</feature>
<feature type="repeat" description="TPR" evidence="1">
    <location>
        <begin position="281"/>
        <end position="314"/>
    </location>
</feature>
<gene>
    <name evidence="3" type="primary">TFC4</name>
    <name evidence="3" type="ORF">ATY40_BA7501166</name>
</gene>
<feature type="repeat" description="TPR" evidence="1">
    <location>
        <begin position="939"/>
        <end position="972"/>
    </location>
</feature>
<evidence type="ECO:0000256" key="2">
    <source>
        <dbReference type="SAM" id="MobiDB-lite"/>
    </source>
</evidence>
<keyword evidence="4" id="KW-1185">Reference proteome</keyword>
<dbReference type="AlphaFoldDB" id="A0A1B2J7S4"/>
<dbReference type="GO" id="GO:0006383">
    <property type="term" value="P:transcription by RNA polymerase III"/>
    <property type="evidence" value="ECO:0007669"/>
    <property type="project" value="InterPro"/>
</dbReference>
<accession>A0A1B2J7S4</accession>
<dbReference type="Proteomes" id="UP000094565">
    <property type="component" value="Chromosome 1"/>
</dbReference>